<evidence type="ECO:0000259" key="9">
    <source>
        <dbReference type="PROSITE" id="PS51134"/>
    </source>
</evidence>
<dbReference type="SMART" id="SM00385">
    <property type="entry name" value="CYCLIN"/>
    <property type="match status" value="2"/>
</dbReference>
<dbReference type="GO" id="GO:0008270">
    <property type="term" value="F:zinc ion binding"/>
    <property type="evidence" value="ECO:0007669"/>
    <property type="project" value="UniProtKB-KW"/>
</dbReference>
<dbReference type="SUPFAM" id="SSF47954">
    <property type="entry name" value="Cyclin-like"/>
    <property type="match status" value="2"/>
</dbReference>
<keyword evidence="5" id="KW-0804">Transcription</keyword>
<dbReference type="GO" id="GO:0070897">
    <property type="term" value="P:transcription preinitiation complex assembly"/>
    <property type="evidence" value="ECO:0007669"/>
    <property type="project" value="InterPro"/>
</dbReference>
<dbReference type="GO" id="GO:0016251">
    <property type="term" value="F:RNA polymerase II general transcription initiation factor activity"/>
    <property type="evidence" value="ECO:0007669"/>
    <property type="project" value="TreeGrafter"/>
</dbReference>
<dbReference type="SUPFAM" id="SSF57783">
    <property type="entry name" value="Zinc beta-ribbon"/>
    <property type="match status" value="1"/>
</dbReference>
<dbReference type="InterPro" id="IPR000812">
    <property type="entry name" value="TFIIB"/>
</dbReference>
<accession>A0A316YDT1</accession>
<dbReference type="PANTHER" id="PTHR11618:SF13">
    <property type="entry name" value="TRANSCRIPTION INITIATION FACTOR IIB"/>
    <property type="match status" value="1"/>
</dbReference>
<evidence type="ECO:0000256" key="1">
    <source>
        <dbReference type="ARBA" id="ARBA00010857"/>
    </source>
</evidence>
<dbReference type="InterPro" id="IPR013150">
    <property type="entry name" value="TFIIB_cyclin"/>
</dbReference>
<comment type="similarity">
    <text evidence="1">Belongs to the TFIIB family.</text>
</comment>
<dbReference type="PANTHER" id="PTHR11618">
    <property type="entry name" value="TRANSCRIPTION INITIATION FACTOR IIB-RELATED"/>
    <property type="match status" value="1"/>
</dbReference>
<evidence type="ECO:0000256" key="4">
    <source>
        <dbReference type="ARBA" id="ARBA00023015"/>
    </source>
</evidence>
<dbReference type="PROSITE" id="PS51134">
    <property type="entry name" value="ZF_TFIIB"/>
    <property type="match status" value="1"/>
</dbReference>
<sequence length="392" mass="42178">MTAVTQQNGSALRSTPHVGVNGNGSTATKDRAQAINPYAQPFALTAHYKATRDPAAAEAEQQSKDGFVPDLGVRLVCPECRNDPPNLVEEFASGDLVCGDCGMVVGDKIIDTRSEWRTFANEEGDDPSRVGQSNSPLMDGLTDQLDTRIGFRDGGTGAARDLQRAMGRSGGSQNRVILDAFEDIQRKCDVIHLPRTVSETAKHMFKQVEQDKILRGKKTDAIIAAAIYCACKTNKVPRTFPEICQLTNVSKKLIGKCFKEMQQAYGLNINHGDGSGVDAVSPTNAVDLVGRFCNHLGLENQVTRITEEVAKAVRNEGVLAGRSPTTIAAACIYMASILAGMTLSAKKISTAAGVSDVTIKSSYRELIKSKEKILTSAILTKYGSRIDPSRLV</sequence>
<protein>
    <recommendedName>
        <fullName evidence="2">Transcription initiation factor IIB</fullName>
    </recommendedName>
    <alternativeName>
        <fullName evidence="6">General transcription factor TFIIB</fullName>
    </alternativeName>
</protein>
<keyword evidence="3" id="KW-0677">Repeat</keyword>
<dbReference type="GO" id="GO:0005634">
    <property type="term" value="C:nucleus"/>
    <property type="evidence" value="ECO:0007669"/>
    <property type="project" value="TreeGrafter"/>
</dbReference>
<evidence type="ECO:0000313" key="10">
    <source>
        <dbReference type="EMBL" id="PWN87352.1"/>
    </source>
</evidence>
<dbReference type="InParanoid" id="A0A316YDT1"/>
<dbReference type="Pfam" id="PF08271">
    <property type="entry name" value="Zn_Ribbon_TF"/>
    <property type="match status" value="1"/>
</dbReference>
<dbReference type="Pfam" id="PF00382">
    <property type="entry name" value="TFIIB"/>
    <property type="match status" value="2"/>
</dbReference>
<keyword evidence="4" id="KW-0805">Transcription regulation</keyword>
<dbReference type="RefSeq" id="XP_025374550.1">
    <property type="nucleotide sequence ID" value="XM_025522702.1"/>
</dbReference>
<dbReference type="PRINTS" id="PR00685">
    <property type="entry name" value="TIFACTORIIB"/>
</dbReference>
<dbReference type="GO" id="GO:0017025">
    <property type="term" value="F:TBP-class protein binding"/>
    <property type="evidence" value="ECO:0007669"/>
    <property type="project" value="InterPro"/>
</dbReference>
<feature type="compositionally biased region" description="Polar residues" evidence="8">
    <location>
        <begin position="1"/>
        <end position="13"/>
    </location>
</feature>
<evidence type="ECO:0000256" key="6">
    <source>
        <dbReference type="ARBA" id="ARBA00031706"/>
    </source>
</evidence>
<dbReference type="Proteomes" id="UP000245768">
    <property type="component" value="Unassembled WGS sequence"/>
</dbReference>
<evidence type="ECO:0000256" key="5">
    <source>
        <dbReference type="ARBA" id="ARBA00023163"/>
    </source>
</evidence>
<dbReference type="InterPro" id="IPR013763">
    <property type="entry name" value="Cyclin-like_dom"/>
</dbReference>
<name>A0A316YDT1_9BASI</name>
<dbReference type="EMBL" id="KZ819640">
    <property type="protein sequence ID" value="PWN87352.1"/>
    <property type="molecule type" value="Genomic_DNA"/>
</dbReference>
<feature type="domain" description="TFIIB-type" evidence="9">
    <location>
        <begin position="73"/>
        <end position="106"/>
    </location>
</feature>
<gene>
    <name evidence="10" type="ORF">FA10DRAFT_269311</name>
</gene>
<evidence type="ECO:0000313" key="11">
    <source>
        <dbReference type="Proteomes" id="UP000245768"/>
    </source>
</evidence>
<evidence type="ECO:0000256" key="3">
    <source>
        <dbReference type="ARBA" id="ARBA00022737"/>
    </source>
</evidence>
<dbReference type="GO" id="GO:0097550">
    <property type="term" value="C:transcription preinitiation complex"/>
    <property type="evidence" value="ECO:0007669"/>
    <property type="project" value="TreeGrafter"/>
</dbReference>
<keyword evidence="7" id="KW-0863">Zinc-finger</keyword>
<evidence type="ECO:0000256" key="8">
    <source>
        <dbReference type="SAM" id="MobiDB-lite"/>
    </source>
</evidence>
<dbReference type="GO" id="GO:0006367">
    <property type="term" value="P:transcription initiation at RNA polymerase II promoter"/>
    <property type="evidence" value="ECO:0007669"/>
    <property type="project" value="TreeGrafter"/>
</dbReference>
<dbReference type="PROSITE" id="PS00782">
    <property type="entry name" value="TFIIB"/>
    <property type="match status" value="1"/>
</dbReference>
<dbReference type="Gene3D" id="1.10.472.10">
    <property type="entry name" value="Cyclin-like"/>
    <property type="match status" value="2"/>
</dbReference>
<evidence type="ECO:0000256" key="7">
    <source>
        <dbReference type="PROSITE-ProRule" id="PRU00469"/>
    </source>
</evidence>
<dbReference type="OrthoDB" id="25790at2759"/>
<dbReference type="Gene3D" id="2.20.25.10">
    <property type="match status" value="1"/>
</dbReference>
<keyword evidence="11" id="KW-1185">Reference proteome</keyword>
<feature type="region of interest" description="Disordered" evidence="8">
    <location>
        <begin position="1"/>
        <end position="27"/>
    </location>
</feature>
<dbReference type="InterPro" id="IPR023486">
    <property type="entry name" value="TFIIB_CS"/>
</dbReference>
<dbReference type="FunFam" id="2.20.25.10:FF:000036">
    <property type="entry name" value="Transcription initiation factor IIB"/>
    <property type="match status" value="1"/>
</dbReference>
<dbReference type="InterPro" id="IPR013137">
    <property type="entry name" value="Znf_TFIIB"/>
</dbReference>
<organism evidence="10 11">
    <name type="scientific">Acaromyces ingoldii</name>
    <dbReference type="NCBI Taxonomy" id="215250"/>
    <lineage>
        <taxon>Eukaryota</taxon>
        <taxon>Fungi</taxon>
        <taxon>Dikarya</taxon>
        <taxon>Basidiomycota</taxon>
        <taxon>Ustilaginomycotina</taxon>
        <taxon>Exobasidiomycetes</taxon>
        <taxon>Exobasidiales</taxon>
        <taxon>Cryptobasidiaceae</taxon>
        <taxon>Acaromyces</taxon>
    </lineage>
</organism>
<dbReference type="InterPro" id="IPR036915">
    <property type="entry name" value="Cyclin-like_sf"/>
</dbReference>
<keyword evidence="7" id="KW-0862">Zinc</keyword>
<dbReference type="AlphaFoldDB" id="A0A316YDT1"/>
<reference evidence="10" key="1">
    <citation type="journal article" date="2018" name="Mol. Biol. Evol.">
        <title>Broad Genomic Sampling Reveals a Smut Pathogenic Ancestry of the Fungal Clade Ustilaginomycotina.</title>
        <authorList>
            <person name="Kijpornyongpan T."/>
            <person name="Mondo S.J."/>
            <person name="Barry K."/>
            <person name="Sandor L."/>
            <person name="Lee J."/>
            <person name="Lipzen A."/>
            <person name="Pangilinan J."/>
            <person name="LaButti K."/>
            <person name="Hainaut M."/>
            <person name="Henrissat B."/>
            <person name="Grigoriev I.V."/>
            <person name="Spatafora J.W."/>
            <person name="Aime M.C."/>
        </authorList>
    </citation>
    <scope>NUCLEOTIDE SEQUENCE [LARGE SCALE GENOMIC DNA]</scope>
    <source>
        <strain evidence="10">MCA 4198</strain>
    </source>
</reference>
<proteinExistence type="inferred from homology"/>
<dbReference type="STRING" id="215250.A0A316YDT1"/>
<dbReference type="GeneID" id="37044618"/>
<evidence type="ECO:0000256" key="2">
    <source>
        <dbReference type="ARBA" id="ARBA00013932"/>
    </source>
</evidence>
<keyword evidence="7" id="KW-0479">Metal-binding</keyword>
<dbReference type="FunCoup" id="A0A316YDT1">
    <property type="interactions" value="518"/>
</dbReference>